<evidence type="ECO:0000313" key="3">
    <source>
        <dbReference type="Proteomes" id="UP000185744"/>
    </source>
</evidence>
<keyword evidence="3" id="KW-1185">Reference proteome</keyword>
<protein>
    <submittedName>
        <fullName evidence="2">Uncharacterized protein</fullName>
    </submittedName>
</protein>
<gene>
    <name evidence="2" type="ORF">BTN85_0007</name>
</gene>
<reference evidence="2" key="1">
    <citation type="submission" date="2016-12" db="EMBL/GenBank/DDBJ databases">
        <title>Discovery of methanogenic haloarchaea.</title>
        <authorList>
            <person name="Sorokin D.Y."/>
            <person name="Makarova K.S."/>
            <person name="Abbas B."/>
            <person name="Ferrer M."/>
            <person name="Golyshin P.N."/>
        </authorList>
    </citation>
    <scope>NUCLEOTIDE SEQUENCE [LARGE SCALE GENOMIC DNA]</scope>
    <source>
        <strain evidence="2">HMET1</strain>
    </source>
</reference>
<evidence type="ECO:0000313" key="2">
    <source>
        <dbReference type="EMBL" id="OKY77541.1"/>
    </source>
</evidence>
<sequence>MPQTGITTEAYRQFFENGIIPISEVSYQILILIIAIVALWIARRYGKKILAPGT</sequence>
<keyword evidence="1" id="KW-0812">Transmembrane</keyword>
<evidence type="ECO:0000256" key="1">
    <source>
        <dbReference type="SAM" id="Phobius"/>
    </source>
</evidence>
<keyword evidence="1" id="KW-1133">Transmembrane helix</keyword>
<dbReference type="AlphaFoldDB" id="A0A1Q6DT77"/>
<proteinExistence type="predicted"/>
<dbReference type="InParanoid" id="A0A1Q6DT77"/>
<organism evidence="2 3">
    <name type="scientific">Methanohalarchaeum thermophilum</name>
    <dbReference type="NCBI Taxonomy" id="1903181"/>
    <lineage>
        <taxon>Archaea</taxon>
        <taxon>Methanobacteriati</taxon>
        <taxon>Methanobacteriota</taxon>
        <taxon>Methanonatronarchaeia</taxon>
        <taxon>Methanonatronarchaeales</taxon>
        <taxon>Methanonatronarchaeaceae</taxon>
        <taxon>Candidatus Methanohalarchaeum</taxon>
    </lineage>
</organism>
<keyword evidence="1" id="KW-0472">Membrane</keyword>
<dbReference type="STRING" id="1903181.BTN85_0007"/>
<accession>A0A1Q6DT77</accession>
<dbReference type="Proteomes" id="UP000185744">
    <property type="component" value="Unassembled WGS sequence"/>
</dbReference>
<name>A0A1Q6DT77_METT1</name>
<feature type="transmembrane region" description="Helical" evidence="1">
    <location>
        <begin position="25"/>
        <end position="42"/>
    </location>
</feature>
<dbReference type="EMBL" id="MSDW01000001">
    <property type="protein sequence ID" value="OKY77541.1"/>
    <property type="molecule type" value="Genomic_DNA"/>
</dbReference>
<comment type="caution">
    <text evidence="2">The sequence shown here is derived from an EMBL/GenBank/DDBJ whole genome shotgun (WGS) entry which is preliminary data.</text>
</comment>